<accession>A0ABV2AF50</accession>
<sequence length="454" mass="53458">MSTRINNKISLNSQKHLRKSQKKRKLSQEFIFSFSQENIEEDKENMATQKFNKISIDKTQKRNALEDVTNIQNEEISLCRSLDFWFDSDKTNTKTENKFTQNLKNDDLLQVLETDLIPKSNVKISTETNILKLLKYCPQSENRFITNCFEKFHSKNDKTKLKSAMTHWSYRPKITHKNKDNLEDNVLKEWINSLISAYNYQKFSAKATSIYLMSENRTLLFKKCQNQKSATVVLNSVGTLIKQKLKEENIKFFDFRQNCEKENLKNRDLDNFEQNGGKIKRKNFFQTDEKLDLECAVIKGKTDVHSIFDLLLNFTKALFFDLPQIYCNFPFANAKFESLKRKITKTVLKTNKTRYTLQLDGICFPENLAEIAKIIKREDKKSSIKIKSTPFPKSENLNIAILDNFTDPKYEQILTKFDLQKNEVENFIKNGFSKNFAQNRFSEFIEFGERKINF</sequence>
<reference evidence="1 2" key="1">
    <citation type="journal article" date="2024" name="BMC Biol.">
        <title>Comparative genomics of Ascetosporea gives new insight into the evolutionary basis for animal parasitism in Rhizaria.</title>
        <authorList>
            <person name="Hiltunen Thoren M."/>
            <person name="Onut-Brannstrom I."/>
            <person name="Alfjorden A."/>
            <person name="Peckova H."/>
            <person name="Swords F."/>
            <person name="Hooper C."/>
            <person name="Holzer A.S."/>
            <person name="Bass D."/>
            <person name="Burki F."/>
        </authorList>
    </citation>
    <scope>NUCLEOTIDE SEQUENCE [LARGE SCALE GENOMIC DNA]</scope>
    <source>
        <strain evidence="1">20-A016</strain>
    </source>
</reference>
<keyword evidence="2" id="KW-1185">Reference proteome</keyword>
<organism evidence="1 2">
    <name type="scientific">Bonamia ostreae</name>
    <dbReference type="NCBI Taxonomy" id="126728"/>
    <lineage>
        <taxon>Eukaryota</taxon>
        <taxon>Sar</taxon>
        <taxon>Rhizaria</taxon>
        <taxon>Endomyxa</taxon>
        <taxon>Ascetosporea</taxon>
        <taxon>Haplosporida</taxon>
        <taxon>Bonamia</taxon>
    </lineage>
</organism>
<gene>
    <name evidence="1" type="ORF">MHBO_000273</name>
</gene>
<evidence type="ECO:0000313" key="1">
    <source>
        <dbReference type="EMBL" id="MES1918286.1"/>
    </source>
</evidence>
<dbReference type="EMBL" id="JBDODL010000037">
    <property type="protein sequence ID" value="MES1918286.1"/>
    <property type="molecule type" value="Genomic_DNA"/>
</dbReference>
<name>A0ABV2AF50_9EUKA</name>
<protein>
    <submittedName>
        <fullName evidence="1">Uncharacterized protein</fullName>
    </submittedName>
</protein>
<dbReference type="Proteomes" id="UP001439008">
    <property type="component" value="Unassembled WGS sequence"/>
</dbReference>
<proteinExistence type="predicted"/>
<evidence type="ECO:0000313" key="2">
    <source>
        <dbReference type="Proteomes" id="UP001439008"/>
    </source>
</evidence>
<comment type="caution">
    <text evidence="1">The sequence shown here is derived from an EMBL/GenBank/DDBJ whole genome shotgun (WGS) entry which is preliminary data.</text>
</comment>